<dbReference type="EMBL" id="ML977380">
    <property type="protein sequence ID" value="KAF2105451.1"/>
    <property type="molecule type" value="Genomic_DNA"/>
</dbReference>
<dbReference type="AlphaFoldDB" id="A0A6A5YGX4"/>
<keyword evidence="4" id="KW-1185">Reference proteome</keyword>
<dbReference type="Pfam" id="PF22942">
    <property type="entry name" value="DUF7025"/>
    <property type="match status" value="1"/>
</dbReference>
<dbReference type="InterPro" id="IPR003593">
    <property type="entry name" value="AAA+_ATPase"/>
</dbReference>
<dbReference type="GO" id="GO:0005524">
    <property type="term" value="F:ATP binding"/>
    <property type="evidence" value="ECO:0007669"/>
    <property type="project" value="InterPro"/>
</dbReference>
<dbReference type="GO" id="GO:0016887">
    <property type="term" value="F:ATP hydrolysis activity"/>
    <property type="evidence" value="ECO:0007669"/>
    <property type="project" value="InterPro"/>
</dbReference>
<organism evidence="3 4">
    <name type="scientific">Lophiotrema nucula</name>
    <dbReference type="NCBI Taxonomy" id="690887"/>
    <lineage>
        <taxon>Eukaryota</taxon>
        <taxon>Fungi</taxon>
        <taxon>Dikarya</taxon>
        <taxon>Ascomycota</taxon>
        <taxon>Pezizomycotina</taxon>
        <taxon>Dothideomycetes</taxon>
        <taxon>Pleosporomycetidae</taxon>
        <taxon>Pleosporales</taxon>
        <taxon>Lophiotremataceae</taxon>
        <taxon>Lophiotrema</taxon>
    </lineage>
</organism>
<dbReference type="Pfam" id="PF00004">
    <property type="entry name" value="AAA"/>
    <property type="match status" value="1"/>
</dbReference>
<evidence type="ECO:0000256" key="1">
    <source>
        <dbReference type="SAM" id="MobiDB-lite"/>
    </source>
</evidence>
<evidence type="ECO:0000313" key="4">
    <source>
        <dbReference type="Proteomes" id="UP000799770"/>
    </source>
</evidence>
<sequence length="709" mass="80637">MAEIRLFCSDDPQYGIEDVTLSHESQEDEDVGKRSVASSTEITDTLAGLDEPTADDNGEGEICELHVYETRFNSKGEPVVLQVGTMDQLALEPKRSPDAALILIRHYNIARSLERTTLEIRSPYMRTALRKVIKSYPDVSFDSTSNFVIPGPPRCLFHYRHELLAFAQASKNENIEEHVDFLLRYMARALRKEISSYDLLLDGNANGPGLEYDHLWMAFRPGDLLYEKIDGEDRICRLRSMSPVRYHLDGQYYREYWSLFAEIIQCDGDNFGYTRTYATIEKYDGYRPLRNLDIFPLIYHEEVDRIRSDVVARGKVYLSLLGVHYCFYDGVAELLKEQMQAHGRVIVDCREWNLNIAPGMSDFIAGAEVIDCARNEHRNLVEDDLLLCSHKVPGFFLVTKRWCYFKVRCIAPIQFSSAAFDNLVIPLHQKELIGSVVKELQGKPSGFDDFIKGKGKGLIFLLHGEPGVGKTLTAESIAELTQRPLYTLGCGDLGTQSHNVELELTRTLALASKWNALVLVDEADVFMEQRNSRDLNRNELVSVLLRVLEYFEGIMFLTTNRIESIDTAFKSRIHLSLYYPKLSASARRSIWRVFIANDQQKDPPSWLNDRFLRRVAAYDVNGRQIKNIMRMACSIAANNQRELSPKDIMSGLDAHRTFETDFKSPETRRVGLGGQTLTSFLISLVILVICSWVSSKFQSEASGLAGTCE</sequence>
<proteinExistence type="predicted"/>
<accession>A0A6A5YGX4</accession>
<dbReference type="PANTHER" id="PTHR46411">
    <property type="entry name" value="FAMILY ATPASE, PUTATIVE-RELATED"/>
    <property type="match status" value="1"/>
</dbReference>
<feature type="region of interest" description="Disordered" evidence="1">
    <location>
        <begin position="20"/>
        <end position="55"/>
    </location>
</feature>
<feature type="domain" description="AAA+ ATPase" evidence="2">
    <location>
        <begin position="456"/>
        <end position="583"/>
    </location>
</feature>
<gene>
    <name evidence="3" type="ORF">BDV96DRAFT_509357</name>
</gene>
<protein>
    <submittedName>
        <fullName evidence="3">P-loop containing nucleoside triphosphate hydrolase protein</fullName>
    </submittedName>
</protein>
<dbReference type="InterPro" id="IPR027417">
    <property type="entry name" value="P-loop_NTPase"/>
</dbReference>
<reference evidence="3" key="1">
    <citation type="journal article" date="2020" name="Stud. Mycol.">
        <title>101 Dothideomycetes genomes: a test case for predicting lifestyles and emergence of pathogens.</title>
        <authorList>
            <person name="Haridas S."/>
            <person name="Albert R."/>
            <person name="Binder M."/>
            <person name="Bloem J."/>
            <person name="Labutti K."/>
            <person name="Salamov A."/>
            <person name="Andreopoulos B."/>
            <person name="Baker S."/>
            <person name="Barry K."/>
            <person name="Bills G."/>
            <person name="Bluhm B."/>
            <person name="Cannon C."/>
            <person name="Castanera R."/>
            <person name="Culley D."/>
            <person name="Daum C."/>
            <person name="Ezra D."/>
            <person name="Gonzalez J."/>
            <person name="Henrissat B."/>
            <person name="Kuo A."/>
            <person name="Liang C."/>
            <person name="Lipzen A."/>
            <person name="Lutzoni F."/>
            <person name="Magnuson J."/>
            <person name="Mondo S."/>
            <person name="Nolan M."/>
            <person name="Ohm R."/>
            <person name="Pangilinan J."/>
            <person name="Park H.-J."/>
            <person name="Ramirez L."/>
            <person name="Alfaro M."/>
            <person name="Sun H."/>
            <person name="Tritt A."/>
            <person name="Yoshinaga Y."/>
            <person name="Zwiers L.-H."/>
            <person name="Turgeon B."/>
            <person name="Goodwin S."/>
            <person name="Spatafora J."/>
            <person name="Crous P."/>
            <person name="Grigoriev I."/>
        </authorList>
    </citation>
    <scope>NUCLEOTIDE SEQUENCE</scope>
    <source>
        <strain evidence="3">CBS 627.86</strain>
    </source>
</reference>
<evidence type="ECO:0000259" key="2">
    <source>
        <dbReference type="SMART" id="SM00382"/>
    </source>
</evidence>
<dbReference type="OrthoDB" id="10042665at2759"/>
<keyword evidence="3" id="KW-0378">Hydrolase</keyword>
<dbReference type="SUPFAM" id="SSF52540">
    <property type="entry name" value="P-loop containing nucleoside triphosphate hydrolases"/>
    <property type="match status" value="1"/>
</dbReference>
<dbReference type="Gene3D" id="3.40.50.300">
    <property type="entry name" value="P-loop containing nucleotide triphosphate hydrolases"/>
    <property type="match status" value="1"/>
</dbReference>
<dbReference type="CDD" id="cd19481">
    <property type="entry name" value="RecA-like_protease"/>
    <property type="match status" value="1"/>
</dbReference>
<dbReference type="SMART" id="SM00382">
    <property type="entry name" value="AAA"/>
    <property type="match status" value="1"/>
</dbReference>
<dbReference type="InterPro" id="IPR003959">
    <property type="entry name" value="ATPase_AAA_core"/>
</dbReference>
<dbReference type="InterPro" id="IPR054289">
    <property type="entry name" value="DUF7025"/>
</dbReference>
<name>A0A6A5YGX4_9PLEO</name>
<evidence type="ECO:0000313" key="3">
    <source>
        <dbReference type="EMBL" id="KAF2105451.1"/>
    </source>
</evidence>
<dbReference type="Proteomes" id="UP000799770">
    <property type="component" value="Unassembled WGS sequence"/>
</dbReference>
<dbReference type="PANTHER" id="PTHR46411:SF2">
    <property type="entry name" value="AAA+ ATPASE DOMAIN-CONTAINING PROTEIN"/>
    <property type="match status" value="1"/>
</dbReference>